<feature type="domain" description="Phosphoribosyltransferase" evidence="2">
    <location>
        <begin position="138"/>
        <end position="194"/>
    </location>
</feature>
<dbReference type="GO" id="GO:0016757">
    <property type="term" value="F:glycosyltransferase activity"/>
    <property type="evidence" value="ECO:0007669"/>
    <property type="project" value="UniProtKB-KW"/>
</dbReference>
<reference evidence="3 4" key="1">
    <citation type="journal article" date="2019" name="ISME J.">
        <title>Genome analyses of uncultured TG2/ZB3 bacteria in 'Margulisbacteria' specifically attached to ectosymbiotic spirochetes of protists in the termite gut.</title>
        <authorList>
            <person name="Utami Y.D."/>
            <person name="Kuwahara H."/>
            <person name="Igai K."/>
            <person name="Murakami T."/>
            <person name="Sugaya K."/>
            <person name="Morikawa T."/>
            <person name="Nagura Y."/>
            <person name="Yuki M."/>
            <person name="Deevong P."/>
            <person name="Inoue T."/>
            <person name="Kihara K."/>
            <person name="Lo N."/>
            <person name="Yamada A."/>
            <person name="Ohkuma M."/>
            <person name="Hongoh Y."/>
        </authorList>
    </citation>
    <scope>NUCLEOTIDE SEQUENCE [LARGE SCALE GENOMIC DNA]</scope>
    <source>
        <strain evidence="3">NkOx7-02</strain>
    </source>
</reference>
<evidence type="ECO:0000259" key="2">
    <source>
        <dbReference type="Pfam" id="PF00156"/>
    </source>
</evidence>
<dbReference type="SUPFAM" id="SSF53271">
    <property type="entry name" value="PRTase-like"/>
    <property type="match status" value="1"/>
</dbReference>
<dbReference type="InterPro" id="IPR051910">
    <property type="entry name" value="ComF/GntX_DNA_util-trans"/>
</dbReference>
<organism evidence="3 4">
    <name type="scientific">Candidatus Termititenax persephonae</name>
    <dbReference type="NCBI Taxonomy" id="2218525"/>
    <lineage>
        <taxon>Bacteria</taxon>
        <taxon>Bacillati</taxon>
        <taxon>Candidatus Margulisiibacteriota</taxon>
        <taxon>Candidatus Termititenacia</taxon>
        <taxon>Candidatus Termititenacales</taxon>
        <taxon>Candidatus Termititenacaceae</taxon>
        <taxon>Candidatus Termititenax</taxon>
    </lineage>
</organism>
<keyword evidence="4" id="KW-1185">Reference proteome</keyword>
<evidence type="ECO:0000256" key="1">
    <source>
        <dbReference type="ARBA" id="ARBA00008007"/>
    </source>
</evidence>
<evidence type="ECO:0000313" key="4">
    <source>
        <dbReference type="Proteomes" id="UP000275925"/>
    </source>
</evidence>
<dbReference type="Pfam" id="PF00156">
    <property type="entry name" value="Pribosyltran"/>
    <property type="match status" value="1"/>
</dbReference>
<dbReference type="CDD" id="cd06223">
    <property type="entry name" value="PRTases_typeI"/>
    <property type="match status" value="1"/>
</dbReference>
<gene>
    <name evidence="3" type="ORF">NO2_0534</name>
</gene>
<accession>A0A388TFT5</accession>
<comment type="caution">
    <text evidence="3">The sequence shown here is derived from an EMBL/GenBank/DDBJ whole genome shotgun (WGS) entry which is preliminary data.</text>
</comment>
<dbReference type="AlphaFoldDB" id="A0A388TFT5"/>
<dbReference type="PANTHER" id="PTHR47505">
    <property type="entry name" value="DNA UTILIZATION PROTEIN YHGH"/>
    <property type="match status" value="1"/>
</dbReference>
<proteinExistence type="inferred from homology"/>
<dbReference type="InterPro" id="IPR029057">
    <property type="entry name" value="PRTase-like"/>
</dbReference>
<name>A0A388TFT5_9BACT</name>
<comment type="similarity">
    <text evidence="1">Belongs to the ComF/GntX family.</text>
</comment>
<dbReference type="EMBL" id="BGZO01000010">
    <property type="protein sequence ID" value="GBR75906.1"/>
    <property type="molecule type" value="Genomic_DNA"/>
</dbReference>
<dbReference type="InterPro" id="IPR000836">
    <property type="entry name" value="PRTase_dom"/>
</dbReference>
<dbReference type="PANTHER" id="PTHR47505:SF1">
    <property type="entry name" value="DNA UTILIZATION PROTEIN YHGH"/>
    <property type="match status" value="1"/>
</dbReference>
<dbReference type="Proteomes" id="UP000275925">
    <property type="component" value="Unassembled WGS sequence"/>
</dbReference>
<protein>
    <submittedName>
        <fullName evidence="3">Amidophosphoribosyltransferases</fullName>
    </submittedName>
</protein>
<evidence type="ECO:0000313" key="3">
    <source>
        <dbReference type="EMBL" id="GBR75906.1"/>
    </source>
</evidence>
<dbReference type="Gene3D" id="3.40.50.2020">
    <property type="match status" value="1"/>
</dbReference>
<sequence length="202" mass="22646">MLKQILQIIFPGAEEKNPGTLTAYLEQVQLNLGFAYCGVLCYDDYARKLVAAVKYTKNRELIPIIQKAFLQYAPAKQADFLIPVPLNPLRLRDRGFNQSEEFAKTYAAFYGIPLCGDLVYRAVNTQKLAALSPAAREKETADIFQVWENKQKLLENKRILIVDDIITTGHTVRNLANALARYNPASIEILGVFRPKTSAPAA</sequence>